<reference evidence="5" key="1">
    <citation type="journal article" date="2019" name="Int. J. Syst. Evol. Microbiol.">
        <title>The Global Catalogue of Microorganisms (GCM) 10K type strain sequencing project: providing services to taxonomists for standard genome sequencing and annotation.</title>
        <authorList>
            <consortium name="The Broad Institute Genomics Platform"/>
            <consortium name="The Broad Institute Genome Sequencing Center for Infectious Disease"/>
            <person name="Wu L."/>
            <person name="Ma J."/>
        </authorList>
    </citation>
    <scope>NUCLEOTIDE SEQUENCE [LARGE SCALE GENOMIC DNA]</scope>
    <source>
        <strain evidence="5">CGMCC 4.7093</strain>
    </source>
</reference>
<dbReference type="Proteomes" id="UP001595947">
    <property type="component" value="Unassembled WGS sequence"/>
</dbReference>
<evidence type="ECO:0000313" key="4">
    <source>
        <dbReference type="EMBL" id="MFC5066106.1"/>
    </source>
</evidence>
<dbReference type="EMBL" id="JBHSIV010000057">
    <property type="protein sequence ID" value="MFC5066106.1"/>
    <property type="molecule type" value="Genomic_DNA"/>
</dbReference>
<comment type="caution">
    <text evidence="4">The sequence shown here is derived from an EMBL/GenBank/DDBJ whole genome shotgun (WGS) entry which is preliminary data.</text>
</comment>
<proteinExistence type="predicted"/>
<dbReference type="PROSITE" id="PS50830">
    <property type="entry name" value="TNASE_3"/>
    <property type="match status" value="1"/>
</dbReference>
<keyword evidence="2" id="KW-0472">Membrane</keyword>
<evidence type="ECO:0000259" key="3">
    <source>
        <dbReference type="PROSITE" id="PS50830"/>
    </source>
</evidence>
<dbReference type="InterPro" id="IPR016071">
    <property type="entry name" value="Staphylococal_nuclease_OB-fold"/>
</dbReference>
<dbReference type="InterPro" id="IPR035437">
    <property type="entry name" value="SNase_OB-fold_sf"/>
</dbReference>
<dbReference type="SMART" id="SM00318">
    <property type="entry name" value="SNc"/>
    <property type="match status" value="1"/>
</dbReference>
<feature type="transmembrane region" description="Helical" evidence="2">
    <location>
        <begin position="135"/>
        <end position="155"/>
    </location>
</feature>
<keyword evidence="2" id="KW-1133">Transmembrane helix</keyword>
<feature type="domain" description="TNase-like" evidence="3">
    <location>
        <begin position="171"/>
        <end position="304"/>
    </location>
</feature>
<keyword evidence="5" id="KW-1185">Reference proteome</keyword>
<organism evidence="4 5">
    <name type="scientific">Actinomycetospora atypica</name>
    <dbReference type="NCBI Taxonomy" id="1290095"/>
    <lineage>
        <taxon>Bacteria</taxon>
        <taxon>Bacillati</taxon>
        <taxon>Actinomycetota</taxon>
        <taxon>Actinomycetes</taxon>
        <taxon>Pseudonocardiales</taxon>
        <taxon>Pseudonocardiaceae</taxon>
        <taxon>Actinomycetospora</taxon>
    </lineage>
</organism>
<evidence type="ECO:0000256" key="1">
    <source>
        <dbReference type="SAM" id="MobiDB-lite"/>
    </source>
</evidence>
<evidence type="ECO:0000256" key="2">
    <source>
        <dbReference type="SAM" id="Phobius"/>
    </source>
</evidence>
<keyword evidence="2" id="KW-0812">Transmembrane</keyword>
<dbReference type="SUPFAM" id="SSF50199">
    <property type="entry name" value="Staphylococcal nuclease"/>
    <property type="match status" value="1"/>
</dbReference>
<gene>
    <name evidence="4" type="ORF">ACFPBZ_28130</name>
</gene>
<dbReference type="RefSeq" id="WP_378039420.1">
    <property type="nucleotide sequence ID" value="NZ_JBHSIV010000057.1"/>
</dbReference>
<evidence type="ECO:0000313" key="5">
    <source>
        <dbReference type="Proteomes" id="UP001595947"/>
    </source>
</evidence>
<protein>
    <submittedName>
        <fullName evidence="4">Thermonuclease family protein</fullName>
    </submittedName>
</protein>
<name>A0ABV9YU00_9PSEU</name>
<sequence>MDDDVDTHDEVRGSIPLPRRGPRQHRIIRAHDDLYGEDAREDEDTDREAGDTDPGAGRQGWTDVAQRERSAALARTVTARRRDPADEPPAARRAPEDDGDAARESVPAPAPDDRTPDPAPAATGRTRQIRWRRTLVVGLVLIAFAVGLGAGLLLAPAGGAPAGPPPLPSRATLAGDVAGVADGATITVLVDGRSVEVAVLGLAPQGTGDPARPAPCGADTATAFARDTLLGRRVTLVPEPVGPETDAAGRRFAYVVLGTQQNYTDLALLEGITRWDTSRSFTYGQVFAREEASARAASLGIWGAPCRTAR</sequence>
<accession>A0ABV9YU00</accession>
<feature type="compositionally biased region" description="Basic and acidic residues" evidence="1">
    <location>
        <begin position="80"/>
        <end position="103"/>
    </location>
</feature>
<feature type="region of interest" description="Disordered" evidence="1">
    <location>
        <begin position="1"/>
        <end position="126"/>
    </location>
</feature>
<feature type="compositionally biased region" description="Basic and acidic residues" evidence="1">
    <location>
        <begin position="29"/>
        <end position="38"/>
    </location>
</feature>
<dbReference type="Gene3D" id="2.40.50.90">
    <property type="match status" value="1"/>
</dbReference>